<dbReference type="PROSITE" id="PS51195">
    <property type="entry name" value="Q_MOTIF"/>
    <property type="match status" value="1"/>
</dbReference>
<gene>
    <name evidence="10" type="ORF">OS493_032924</name>
</gene>
<accession>A0A9X0CID4</accession>
<dbReference type="Pfam" id="PF00270">
    <property type="entry name" value="DEAD"/>
    <property type="match status" value="1"/>
</dbReference>
<dbReference type="GO" id="GO:0016787">
    <property type="term" value="F:hydrolase activity"/>
    <property type="evidence" value="ECO:0007669"/>
    <property type="project" value="UniProtKB-KW"/>
</dbReference>
<evidence type="ECO:0000256" key="1">
    <source>
        <dbReference type="ARBA" id="ARBA00012552"/>
    </source>
</evidence>
<reference evidence="10" key="1">
    <citation type="submission" date="2023-01" db="EMBL/GenBank/DDBJ databases">
        <title>Genome assembly of the deep-sea coral Lophelia pertusa.</title>
        <authorList>
            <person name="Herrera S."/>
            <person name="Cordes E."/>
        </authorList>
    </citation>
    <scope>NUCLEOTIDE SEQUENCE</scope>
    <source>
        <strain evidence="10">USNM1676648</strain>
        <tissue evidence="10">Polyp</tissue>
    </source>
</reference>
<sequence length="202" mass="22391">MASSLAGKVTRSSARPPAKPTKRVKPAKRAMNPAFTPDKDVDFKLQVSSFSELGLREDVLKALYNLKVTTPTVIQMVTIPRILKREHVLCAAQTGTGKTLAYLAPLVHHLREDERTHGIITRPKRPRACIVVPGRELGVQVLDVAKEMCHHARFRAVGIIGGRKRKFMKEDLRSPADLIIGTPGTLLQFRDRGNGTFLQSLL</sequence>
<dbReference type="Proteomes" id="UP001163046">
    <property type="component" value="Unassembled WGS sequence"/>
</dbReference>
<feature type="domain" description="DEAD-box RNA helicase Q" evidence="9">
    <location>
        <begin position="48"/>
        <end position="76"/>
    </location>
</feature>
<keyword evidence="3" id="KW-0378">Hydrolase</keyword>
<dbReference type="InterPro" id="IPR014001">
    <property type="entry name" value="Helicase_ATP-bd"/>
</dbReference>
<organism evidence="10 11">
    <name type="scientific">Desmophyllum pertusum</name>
    <dbReference type="NCBI Taxonomy" id="174260"/>
    <lineage>
        <taxon>Eukaryota</taxon>
        <taxon>Metazoa</taxon>
        <taxon>Cnidaria</taxon>
        <taxon>Anthozoa</taxon>
        <taxon>Hexacorallia</taxon>
        <taxon>Scleractinia</taxon>
        <taxon>Caryophylliina</taxon>
        <taxon>Caryophylliidae</taxon>
        <taxon>Desmophyllum</taxon>
    </lineage>
</organism>
<name>A0A9X0CID4_9CNID</name>
<dbReference type="EC" id="3.6.4.13" evidence="1"/>
<feature type="domain" description="Helicase ATP-binding" evidence="8">
    <location>
        <begin position="79"/>
        <end position="202"/>
    </location>
</feature>
<dbReference type="PANTHER" id="PTHR47960">
    <property type="entry name" value="DEAD-BOX ATP-DEPENDENT RNA HELICASE 50"/>
    <property type="match status" value="1"/>
</dbReference>
<dbReference type="InterPro" id="IPR027417">
    <property type="entry name" value="P-loop_NTPase"/>
</dbReference>
<evidence type="ECO:0000256" key="2">
    <source>
        <dbReference type="ARBA" id="ARBA00022741"/>
    </source>
</evidence>
<evidence type="ECO:0000256" key="5">
    <source>
        <dbReference type="ARBA" id="ARBA00022840"/>
    </source>
</evidence>
<dbReference type="PROSITE" id="PS51192">
    <property type="entry name" value="HELICASE_ATP_BIND_1"/>
    <property type="match status" value="1"/>
</dbReference>
<dbReference type="CDD" id="cd00268">
    <property type="entry name" value="DEADc"/>
    <property type="match status" value="1"/>
</dbReference>
<dbReference type="EMBL" id="MU827343">
    <property type="protein sequence ID" value="KAJ7352985.1"/>
    <property type="molecule type" value="Genomic_DNA"/>
</dbReference>
<keyword evidence="5" id="KW-0067">ATP-binding</keyword>
<dbReference type="GO" id="GO:0003724">
    <property type="term" value="F:RNA helicase activity"/>
    <property type="evidence" value="ECO:0007669"/>
    <property type="project" value="UniProtKB-EC"/>
</dbReference>
<feature type="short sequence motif" description="Q motif" evidence="6">
    <location>
        <begin position="48"/>
        <end position="76"/>
    </location>
</feature>
<dbReference type="OrthoDB" id="10256233at2759"/>
<dbReference type="InterPro" id="IPR044742">
    <property type="entry name" value="DEAD/DEAH_RhlB"/>
</dbReference>
<evidence type="ECO:0000256" key="4">
    <source>
        <dbReference type="ARBA" id="ARBA00022806"/>
    </source>
</evidence>
<protein>
    <recommendedName>
        <fullName evidence="1">RNA helicase</fullName>
        <ecNumber evidence="1">3.6.4.13</ecNumber>
    </recommendedName>
</protein>
<dbReference type="AlphaFoldDB" id="A0A9X0CID4"/>
<dbReference type="InterPro" id="IPR011545">
    <property type="entry name" value="DEAD/DEAH_box_helicase_dom"/>
</dbReference>
<dbReference type="GO" id="GO:0003676">
    <property type="term" value="F:nucleic acid binding"/>
    <property type="evidence" value="ECO:0007669"/>
    <property type="project" value="InterPro"/>
</dbReference>
<evidence type="ECO:0000259" key="8">
    <source>
        <dbReference type="PROSITE" id="PS51192"/>
    </source>
</evidence>
<keyword evidence="2" id="KW-0547">Nucleotide-binding</keyword>
<evidence type="ECO:0000256" key="6">
    <source>
        <dbReference type="PROSITE-ProRule" id="PRU00552"/>
    </source>
</evidence>
<evidence type="ECO:0000313" key="11">
    <source>
        <dbReference type="Proteomes" id="UP001163046"/>
    </source>
</evidence>
<evidence type="ECO:0000256" key="7">
    <source>
        <dbReference type="SAM" id="MobiDB-lite"/>
    </source>
</evidence>
<dbReference type="SUPFAM" id="SSF52540">
    <property type="entry name" value="P-loop containing nucleoside triphosphate hydrolases"/>
    <property type="match status" value="1"/>
</dbReference>
<dbReference type="Gene3D" id="3.40.50.300">
    <property type="entry name" value="P-loop containing nucleotide triphosphate hydrolases"/>
    <property type="match status" value="1"/>
</dbReference>
<evidence type="ECO:0000313" key="10">
    <source>
        <dbReference type="EMBL" id="KAJ7352985.1"/>
    </source>
</evidence>
<comment type="caution">
    <text evidence="10">The sequence shown here is derived from an EMBL/GenBank/DDBJ whole genome shotgun (WGS) entry which is preliminary data.</text>
</comment>
<keyword evidence="11" id="KW-1185">Reference proteome</keyword>
<dbReference type="InterPro" id="IPR014014">
    <property type="entry name" value="RNA_helicase_DEAD_Q_motif"/>
</dbReference>
<dbReference type="SMART" id="SM00487">
    <property type="entry name" value="DEXDc"/>
    <property type="match status" value="1"/>
</dbReference>
<keyword evidence="4" id="KW-0347">Helicase</keyword>
<dbReference type="GO" id="GO:0005524">
    <property type="term" value="F:ATP binding"/>
    <property type="evidence" value="ECO:0007669"/>
    <property type="project" value="UniProtKB-KW"/>
</dbReference>
<evidence type="ECO:0000259" key="9">
    <source>
        <dbReference type="PROSITE" id="PS51195"/>
    </source>
</evidence>
<evidence type="ECO:0000256" key="3">
    <source>
        <dbReference type="ARBA" id="ARBA00022801"/>
    </source>
</evidence>
<feature type="region of interest" description="Disordered" evidence="7">
    <location>
        <begin position="1"/>
        <end position="35"/>
    </location>
</feature>
<proteinExistence type="predicted"/>